<gene>
    <name evidence="1" type="primary">Acey_s0275.g1068</name>
    <name evidence="1" type="ORF">Y032_0275g1068</name>
</gene>
<name>A0A016S7N5_9BILA</name>
<organism evidence="1 2">
    <name type="scientific">Ancylostoma ceylanicum</name>
    <dbReference type="NCBI Taxonomy" id="53326"/>
    <lineage>
        <taxon>Eukaryota</taxon>
        <taxon>Metazoa</taxon>
        <taxon>Ecdysozoa</taxon>
        <taxon>Nematoda</taxon>
        <taxon>Chromadorea</taxon>
        <taxon>Rhabditida</taxon>
        <taxon>Rhabditina</taxon>
        <taxon>Rhabditomorpha</taxon>
        <taxon>Strongyloidea</taxon>
        <taxon>Ancylostomatidae</taxon>
        <taxon>Ancylostomatinae</taxon>
        <taxon>Ancylostoma</taxon>
    </lineage>
</organism>
<dbReference type="Proteomes" id="UP000024635">
    <property type="component" value="Unassembled WGS sequence"/>
</dbReference>
<dbReference type="EMBL" id="JARK01001611">
    <property type="protein sequence ID" value="EYB86680.1"/>
    <property type="molecule type" value="Genomic_DNA"/>
</dbReference>
<evidence type="ECO:0000313" key="1">
    <source>
        <dbReference type="EMBL" id="EYB86680.1"/>
    </source>
</evidence>
<comment type="caution">
    <text evidence="1">The sequence shown here is derived from an EMBL/GenBank/DDBJ whole genome shotgun (WGS) entry which is preliminary data.</text>
</comment>
<protein>
    <submittedName>
        <fullName evidence="1">Uncharacterized protein</fullName>
    </submittedName>
</protein>
<keyword evidence="2" id="KW-1185">Reference proteome</keyword>
<sequence>MHSHTNQLSMARFTSLFIRFPQHVRLCEQHYRHTQDRSEHEECLEEALNYLVYRTKDVGLTAITRLATFCSATGDCLKLQKLNPILRFFGLLKRGPATGVIKS</sequence>
<reference evidence="2" key="1">
    <citation type="journal article" date="2015" name="Nat. Genet.">
        <title>The genome and transcriptome of the zoonotic hookworm Ancylostoma ceylanicum identify infection-specific gene families.</title>
        <authorList>
            <person name="Schwarz E.M."/>
            <person name="Hu Y."/>
            <person name="Antoshechkin I."/>
            <person name="Miller M.M."/>
            <person name="Sternberg P.W."/>
            <person name="Aroian R.V."/>
        </authorList>
    </citation>
    <scope>NUCLEOTIDE SEQUENCE</scope>
    <source>
        <strain evidence="2">HY135</strain>
    </source>
</reference>
<accession>A0A016S7N5</accession>
<proteinExistence type="predicted"/>
<evidence type="ECO:0000313" key="2">
    <source>
        <dbReference type="Proteomes" id="UP000024635"/>
    </source>
</evidence>
<dbReference type="AlphaFoldDB" id="A0A016S7N5"/>